<evidence type="ECO:0000256" key="2">
    <source>
        <dbReference type="ARBA" id="ARBA00022737"/>
    </source>
</evidence>
<dbReference type="PhylomeDB" id="A0A068U5R3"/>
<dbReference type="InParanoid" id="A0A068U5R3"/>
<feature type="repeat" description="PPR" evidence="3">
    <location>
        <begin position="272"/>
        <end position="306"/>
    </location>
</feature>
<gene>
    <name evidence="5" type="ORF">GSCOC_T00016397001</name>
</gene>
<dbReference type="Gene3D" id="1.25.40.10">
    <property type="entry name" value="Tetratricopeptide repeat domain"/>
    <property type="match status" value="4"/>
</dbReference>
<dbReference type="GO" id="GO:0003729">
    <property type="term" value="F:mRNA binding"/>
    <property type="evidence" value="ECO:0007669"/>
    <property type="project" value="UniProtKB-ARBA"/>
</dbReference>
<name>A0A068U5R3_COFCA</name>
<comment type="similarity">
    <text evidence="1">Belongs to the PPR family. PCMP-H subfamily.</text>
</comment>
<dbReference type="Gramene" id="CDP03895">
    <property type="protein sequence ID" value="CDP03895"/>
    <property type="gene ID" value="GSCOC_T00016397001"/>
</dbReference>
<dbReference type="AlphaFoldDB" id="A0A068U5R3"/>
<evidence type="ECO:0000313" key="5">
    <source>
        <dbReference type="EMBL" id="CDP03895.1"/>
    </source>
</evidence>
<dbReference type="Pfam" id="PF20431">
    <property type="entry name" value="E_motif"/>
    <property type="match status" value="1"/>
</dbReference>
<organism evidence="5 6">
    <name type="scientific">Coffea canephora</name>
    <name type="common">Robusta coffee</name>
    <dbReference type="NCBI Taxonomy" id="49390"/>
    <lineage>
        <taxon>Eukaryota</taxon>
        <taxon>Viridiplantae</taxon>
        <taxon>Streptophyta</taxon>
        <taxon>Embryophyta</taxon>
        <taxon>Tracheophyta</taxon>
        <taxon>Spermatophyta</taxon>
        <taxon>Magnoliopsida</taxon>
        <taxon>eudicotyledons</taxon>
        <taxon>Gunneridae</taxon>
        <taxon>Pentapetalae</taxon>
        <taxon>asterids</taxon>
        <taxon>lamiids</taxon>
        <taxon>Gentianales</taxon>
        <taxon>Rubiaceae</taxon>
        <taxon>Ixoroideae</taxon>
        <taxon>Gardenieae complex</taxon>
        <taxon>Bertiereae - Coffeeae clade</taxon>
        <taxon>Coffeeae</taxon>
        <taxon>Coffea</taxon>
    </lineage>
</organism>
<dbReference type="Proteomes" id="UP000295252">
    <property type="component" value="Chromosome I"/>
</dbReference>
<dbReference type="NCBIfam" id="TIGR00756">
    <property type="entry name" value="PPR"/>
    <property type="match status" value="5"/>
</dbReference>
<dbReference type="PANTHER" id="PTHR24015:SF908">
    <property type="entry name" value="OS10G0540100 PROTEIN"/>
    <property type="match status" value="1"/>
</dbReference>
<keyword evidence="2" id="KW-0677">Repeat</keyword>
<dbReference type="InterPro" id="IPR002885">
    <property type="entry name" value="PPR_rpt"/>
</dbReference>
<keyword evidence="6" id="KW-1185">Reference proteome</keyword>
<dbReference type="OrthoDB" id="185373at2759"/>
<feature type="repeat" description="PPR" evidence="3">
    <location>
        <begin position="70"/>
        <end position="104"/>
    </location>
</feature>
<dbReference type="FunFam" id="1.25.40.10:FF:000073">
    <property type="entry name" value="Pentatricopeptide repeat-containing protein chloroplastic"/>
    <property type="match status" value="1"/>
</dbReference>
<feature type="repeat" description="PPR" evidence="3">
    <location>
        <begin position="372"/>
        <end position="406"/>
    </location>
</feature>
<dbReference type="PROSITE" id="PS51375">
    <property type="entry name" value="PPR"/>
    <property type="match status" value="4"/>
</dbReference>
<dbReference type="FunFam" id="1.25.40.10:FF:000344">
    <property type="entry name" value="Pentatricopeptide repeat-containing protein"/>
    <property type="match status" value="1"/>
</dbReference>
<evidence type="ECO:0000259" key="4">
    <source>
        <dbReference type="Pfam" id="PF14432"/>
    </source>
</evidence>
<dbReference type="PANTHER" id="PTHR24015">
    <property type="entry name" value="OS07G0578800 PROTEIN-RELATED"/>
    <property type="match status" value="1"/>
</dbReference>
<dbReference type="OMA" id="FRNMQAS"/>
<protein>
    <recommendedName>
        <fullName evidence="4">DYW domain-containing protein</fullName>
    </recommendedName>
</protein>
<accession>A0A068U5R3</accession>
<feature type="repeat" description="PPR" evidence="3">
    <location>
        <begin position="171"/>
        <end position="205"/>
    </location>
</feature>
<dbReference type="InterPro" id="IPR011990">
    <property type="entry name" value="TPR-like_helical_dom_sf"/>
</dbReference>
<dbReference type="Pfam" id="PF13041">
    <property type="entry name" value="PPR_2"/>
    <property type="match status" value="4"/>
</dbReference>
<dbReference type="FunFam" id="1.25.40.10:FF:000090">
    <property type="entry name" value="Pentatricopeptide repeat-containing protein, chloroplastic"/>
    <property type="match status" value="1"/>
</dbReference>
<evidence type="ECO:0000313" key="6">
    <source>
        <dbReference type="Proteomes" id="UP000295252"/>
    </source>
</evidence>
<evidence type="ECO:0000256" key="3">
    <source>
        <dbReference type="PROSITE-ProRule" id="PRU00708"/>
    </source>
</evidence>
<feature type="domain" description="DYW" evidence="4">
    <location>
        <begin position="587"/>
        <end position="679"/>
    </location>
</feature>
<dbReference type="EMBL" id="HG739095">
    <property type="protein sequence ID" value="CDP03895.1"/>
    <property type="molecule type" value="Genomic_DNA"/>
</dbReference>
<dbReference type="InterPro" id="IPR046848">
    <property type="entry name" value="E_motif"/>
</dbReference>
<dbReference type="GO" id="GO:0008270">
    <property type="term" value="F:zinc ion binding"/>
    <property type="evidence" value="ECO:0007669"/>
    <property type="project" value="InterPro"/>
</dbReference>
<sequence length="679" mass="75762">MRLKKWPTKDLKQLMQKCKDRASVSRFHGLMISSGLVGHGISIAQLISSYGRVGDFELAHKLLEKSPNVGIDAWNAMIIAYSRKDCPCEAIKQYRKMSHEGAKPDSSTFTMTIKACTDLLDLKMGEEIWKRAVQCGYGNDVFVGSSVLKLYSMCGKMDQAMGVFGKMPRRDVVCWTAMITGFVQSGKVREALDMYQLMKKEGIDGDGVVMLGLIRALANTGDVKMSCSIHGYLIRNDLLMDVVLQTSLVDMYAKIGELELASHVFWRMPYRNIISWSALISGFTQNGFVANALELFIEMQKSGYEPNQVSLVSALVACSQVGFSKLGKSIHGYIVRRLEMDQVLGTAVIDMYAKCGSISCARALYDRMRHRDLVCWNAMISSYGIHGHGKEALSLFNQMIASNLIPDHATFASLLSALSHSGLVGEGRYWFDLMVKEYGIQPGEKHYACLVDLLARAGQVDEAQSLINSMTCEPGLAVWVALLSGCHNHKKFLVGALAAKKIIELNPDSSGIYTLVANFFGAAKMWNEVMEIRKLMKKRGMKKVPGHSVVEVKGKIHAFLMEDKSHPQYKQIAGFLEKLEQQMIALGYSPKTDFVLHNLEENVKVKMLCNHSERLAIAFALLNTGPGTRLLITKNLRVCGDCHVVIKLISTITKREIIVRDVKRFHHFKDGICSCCDYW</sequence>
<dbReference type="GO" id="GO:0009451">
    <property type="term" value="P:RNA modification"/>
    <property type="evidence" value="ECO:0007669"/>
    <property type="project" value="InterPro"/>
</dbReference>
<proteinExistence type="inferred from homology"/>
<dbReference type="InterPro" id="IPR046960">
    <property type="entry name" value="PPR_At4g14850-like_plant"/>
</dbReference>
<dbReference type="InterPro" id="IPR032867">
    <property type="entry name" value="DYW_dom"/>
</dbReference>
<reference evidence="6" key="1">
    <citation type="journal article" date="2014" name="Science">
        <title>The coffee genome provides insight into the convergent evolution of caffeine biosynthesis.</title>
        <authorList>
            <person name="Denoeud F."/>
            <person name="Carretero-Paulet L."/>
            <person name="Dereeper A."/>
            <person name="Droc G."/>
            <person name="Guyot R."/>
            <person name="Pietrella M."/>
            <person name="Zheng C."/>
            <person name="Alberti A."/>
            <person name="Anthony F."/>
            <person name="Aprea G."/>
            <person name="Aury J.M."/>
            <person name="Bento P."/>
            <person name="Bernard M."/>
            <person name="Bocs S."/>
            <person name="Campa C."/>
            <person name="Cenci A."/>
            <person name="Combes M.C."/>
            <person name="Crouzillat D."/>
            <person name="Da Silva C."/>
            <person name="Daddiego L."/>
            <person name="De Bellis F."/>
            <person name="Dussert S."/>
            <person name="Garsmeur O."/>
            <person name="Gayraud T."/>
            <person name="Guignon V."/>
            <person name="Jahn K."/>
            <person name="Jamilloux V."/>
            <person name="Joet T."/>
            <person name="Labadie K."/>
            <person name="Lan T."/>
            <person name="Leclercq J."/>
            <person name="Lepelley M."/>
            <person name="Leroy T."/>
            <person name="Li L.T."/>
            <person name="Librado P."/>
            <person name="Lopez L."/>
            <person name="Munoz A."/>
            <person name="Noel B."/>
            <person name="Pallavicini A."/>
            <person name="Perrotta G."/>
            <person name="Poncet V."/>
            <person name="Pot D."/>
            <person name="Priyono X."/>
            <person name="Rigoreau M."/>
            <person name="Rouard M."/>
            <person name="Rozas J."/>
            <person name="Tranchant-Dubreuil C."/>
            <person name="VanBuren R."/>
            <person name="Zhang Q."/>
            <person name="Andrade A.C."/>
            <person name="Argout X."/>
            <person name="Bertrand B."/>
            <person name="de Kochko A."/>
            <person name="Graziosi G."/>
            <person name="Henry R.J."/>
            <person name="Jayarama X."/>
            <person name="Ming R."/>
            <person name="Nagai C."/>
            <person name="Rounsley S."/>
            <person name="Sankoff D."/>
            <person name="Giuliano G."/>
            <person name="Albert V.A."/>
            <person name="Wincker P."/>
            <person name="Lashermes P."/>
        </authorList>
    </citation>
    <scope>NUCLEOTIDE SEQUENCE [LARGE SCALE GENOMIC DNA]</scope>
    <source>
        <strain evidence="6">cv. DH200-94</strain>
    </source>
</reference>
<evidence type="ECO:0000256" key="1">
    <source>
        <dbReference type="ARBA" id="ARBA00006643"/>
    </source>
</evidence>
<dbReference type="Pfam" id="PF01535">
    <property type="entry name" value="PPR"/>
    <property type="match status" value="2"/>
</dbReference>
<dbReference type="Pfam" id="PF14432">
    <property type="entry name" value="DYW_deaminase"/>
    <property type="match status" value="1"/>
</dbReference>
<dbReference type="FunCoup" id="A0A068U5R3">
    <property type="interactions" value="27"/>
</dbReference>